<protein>
    <recommendedName>
        <fullName evidence="5">Ig-like domain (Group 3)</fullName>
    </recommendedName>
</protein>
<evidence type="ECO:0000313" key="4">
    <source>
        <dbReference type="Proteomes" id="UP001596484"/>
    </source>
</evidence>
<accession>A0ABW2RTN5</accession>
<dbReference type="RefSeq" id="WP_378401320.1">
    <property type="nucleotide sequence ID" value="NZ_JBHTCS010000002.1"/>
</dbReference>
<keyword evidence="2" id="KW-0732">Signal</keyword>
<proteinExistence type="predicted"/>
<evidence type="ECO:0000313" key="3">
    <source>
        <dbReference type="EMBL" id="MFC7446808.1"/>
    </source>
</evidence>
<sequence length="144" mass="14712">MKTSRKSIARVGAVVGFAALALSVNPALSSATVAGYIHAKTMPNGTITVELTEVSSPTLVGCHVDVTEIWGRYSTRGEVAVTGSPGVGTYTSPVLNKDWSYNVTATCVDADGATELSASPDTPRRGSADEAGMSVESVGSLFGS</sequence>
<keyword evidence="4" id="KW-1185">Reference proteome</keyword>
<evidence type="ECO:0000256" key="1">
    <source>
        <dbReference type="SAM" id="MobiDB-lite"/>
    </source>
</evidence>
<dbReference type="EMBL" id="JBHTCS010000002">
    <property type="protein sequence ID" value="MFC7446808.1"/>
    <property type="molecule type" value="Genomic_DNA"/>
</dbReference>
<gene>
    <name evidence="3" type="ORF">ACFQS9_02785</name>
</gene>
<feature type="region of interest" description="Disordered" evidence="1">
    <location>
        <begin position="113"/>
        <end position="144"/>
    </location>
</feature>
<organism evidence="3 4">
    <name type="scientific">Rhodococcus daqingensis</name>
    <dbReference type="NCBI Taxonomy" id="2479363"/>
    <lineage>
        <taxon>Bacteria</taxon>
        <taxon>Bacillati</taxon>
        <taxon>Actinomycetota</taxon>
        <taxon>Actinomycetes</taxon>
        <taxon>Mycobacteriales</taxon>
        <taxon>Nocardiaceae</taxon>
        <taxon>Rhodococcus</taxon>
    </lineage>
</organism>
<feature type="chain" id="PRO_5046675443" description="Ig-like domain (Group 3)" evidence="2">
    <location>
        <begin position="22"/>
        <end position="144"/>
    </location>
</feature>
<dbReference type="Proteomes" id="UP001596484">
    <property type="component" value="Unassembled WGS sequence"/>
</dbReference>
<comment type="caution">
    <text evidence="3">The sequence shown here is derived from an EMBL/GenBank/DDBJ whole genome shotgun (WGS) entry which is preliminary data.</text>
</comment>
<evidence type="ECO:0008006" key="5">
    <source>
        <dbReference type="Google" id="ProtNLM"/>
    </source>
</evidence>
<name>A0ABW2RTN5_9NOCA</name>
<feature type="signal peptide" evidence="2">
    <location>
        <begin position="1"/>
        <end position="21"/>
    </location>
</feature>
<reference evidence="4" key="1">
    <citation type="journal article" date="2019" name="Int. J. Syst. Evol. Microbiol.">
        <title>The Global Catalogue of Microorganisms (GCM) 10K type strain sequencing project: providing services to taxonomists for standard genome sequencing and annotation.</title>
        <authorList>
            <consortium name="The Broad Institute Genomics Platform"/>
            <consortium name="The Broad Institute Genome Sequencing Center for Infectious Disease"/>
            <person name="Wu L."/>
            <person name="Ma J."/>
        </authorList>
    </citation>
    <scope>NUCLEOTIDE SEQUENCE [LARGE SCALE GENOMIC DNA]</scope>
    <source>
        <strain evidence="4">ICMP 19430</strain>
    </source>
</reference>
<evidence type="ECO:0000256" key="2">
    <source>
        <dbReference type="SAM" id="SignalP"/>
    </source>
</evidence>